<dbReference type="SMART" id="SM00849">
    <property type="entry name" value="Lactamase_B"/>
    <property type="match status" value="1"/>
</dbReference>
<reference evidence="3" key="1">
    <citation type="journal article" date="2020" name="Int. J. Syst. Evol. Microbiol.">
        <title>Alteromonas alba sp. nov., a marine bacterium isolated from the seawater of the West Pacific Ocean.</title>
        <authorList>
            <person name="Sun C."/>
            <person name="Wu Y.-H."/>
            <person name="Xamxidin M."/>
            <person name="Cheng H."/>
            <person name="Xu X.-W."/>
        </authorList>
    </citation>
    <scope>NUCLEOTIDE SEQUENCE [LARGE SCALE GENOMIC DNA]</scope>
    <source>
        <strain evidence="3">190</strain>
    </source>
</reference>
<sequence length="339" mass="37572">MITPSTHSIPASGSFCEVAAGVYWLRMPLPFALDHINLYILEADEGLYVVDTGVQSERSKAIWQQVLGALDKPVAGVIATHMHPDHCGLAGWLCQTYKVPLYMSALEYYGAIAYFSPNPGADTSVEADYFVKAGLSQTEAQSYVSDHSKYVDSVAPIPLAYRRLQAGKSLRIGNRQWQILTYGGHSPEHVCLFDAEANLLIGGDQILPYISPNIGVYSREPEAQPLTEYLLSLEQLKQLPPDTLVLPAHNQPYTGLHTRCDELAEHHQALLDRLLAHCKTPRSLVACLPVLYKRKLSGQMLFFALAEGLAHLNHLLKTGLVTRQCDEHGVYRYQTCENG</sequence>
<dbReference type="InterPro" id="IPR001279">
    <property type="entry name" value="Metallo-B-lactamas"/>
</dbReference>
<dbReference type="Pfam" id="PF21221">
    <property type="entry name" value="B_lactamase-like_C"/>
    <property type="match status" value="1"/>
</dbReference>
<dbReference type="Pfam" id="PF00753">
    <property type="entry name" value="Lactamase_B"/>
    <property type="match status" value="1"/>
</dbReference>
<dbReference type="SUPFAM" id="SSF56281">
    <property type="entry name" value="Metallo-hydrolase/oxidoreductase"/>
    <property type="match status" value="1"/>
</dbReference>
<evidence type="ECO:0000313" key="2">
    <source>
        <dbReference type="EMBL" id="PRO75634.1"/>
    </source>
</evidence>
<keyword evidence="2" id="KW-0378">Hydrolase</keyword>
<name>A0A2S9VGU1_9ALTE</name>
<dbReference type="Gene3D" id="3.60.15.10">
    <property type="entry name" value="Ribonuclease Z/Hydroxyacylglutathione hydrolase-like"/>
    <property type="match status" value="1"/>
</dbReference>
<dbReference type="OrthoDB" id="9815874at2"/>
<accession>A0A2S9VGU1</accession>
<dbReference type="PANTHER" id="PTHR23131:SF4">
    <property type="entry name" value="METALLO-BETA-LACTAMASE SUPERFAMILY POTEIN"/>
    <property type="match status" value="1"/>
</dbReference>
<evidence type="ECO:0000259" key="1">
    <source>
        <dbReference type="SMART" id="SM00849"/>
    </source>
</evidence>
<organism evidence="2 3">
    <name type="scientific">Alteromonas alba</name>
    <dbReference type="NCBI Taxonomy" id="2079529"/>
    <lineage>
        <taxon>Bacteria</taxon>
        <taxon>Pseudomonadati</taxon>
        <taxon>Pseudomonadota</taxon>
        <taxon>Gammaproteobacteria</taxon>
        <taxon>Alteromonadales</taxon>
        <taxon>Alteromonadaceae</taxon>
        <taxon>Alteromonas/Salinimonas group</taxon>
        <taxon>Alteromonas</taxon>
    </lineage>
</organism>
<dbReference type="InterPro" id="IPR050662">
    <property type="entry name" value="Sec-metab_biosynth-thioest"/>
</dbReference>
<dbReference type="InterPro" id="IPR048933">
    <property type="entry name" value="B_lactamase-like_C"/>
</dbReference>
<dbReference type="EMBL" id="PVNP01000003">
    <property type="protein sequence ID" value="PRO75634.1"/>
    <property type="molecule type" value="Genomic_DNA"/>
</dbReference>
<gene>
    <name evidence="2" type="ORF">C6Y40_00620</name>
</gene>
<feature type="domain" description="Metallo-beta-lactamase" evidence="1">
    <location>
        <begin position="35"/>
        <end position="249"/>
    </location>
</feature>
<dbReference type="PANTHER" id="PTHR23131">
    <property type="entry name" value="ENDORIBONUCLEASE LACTB2"/>
    <property type="match status" value="1"/>
</dbReference>
<dbReference type="Proteomes" id="UP000238949">
    <property type="component" value="Unassembled WGS sequence"/>
</dbReference>
<comment type="caution">
    <text evidence="2">The sequence shown here is derived from an EMBL/GenBank/DDBJ whole genome shotgun (WGS) entry which is preliminary data.</text>
</comment>
<evidence type="ECO:0000313" key="3">
    <source>
        <dbReference type="Proteomes" id="UP000238949"/>
    </source>
</evidence>
<dbReference type="InterPro" id="IPR036866">
    <property type="entry name" value="RibonucZ/Hydroxyglut_hydro"/>
</dbReference>
<dbReference type="GO" id="GO:0016787">
    <property type="term" value="F:hydrolase activity"/>
    <property type="evidence" value="ECO:0007669"/>
    <property type="project" value="UniProtKB-KW"/>
</dbReference>
<dbReference type="Gene3D" id="1.10.10.10">
    <property type="entry name" value="Winged helix-like DNA-binding domain superfamily/Winged helix DNA-binding domain"/>
    <property type="match status" value="1"/>
</dbReference>
<keyword evidence="3" id="KW-1185">Reference proteome</keyword>
<dbReference type="RefSeq" id="WP_105932853.1">
    <property type="nucleotide sequence ID" value="NZ_PVNP01000003.1"/>
</dbReference>
<proteinExistence type="predicted"/>
<dbReference type="InterPro" id="IPR036388">
    <property type="entry name" value="WH-like_DNA-bd_sf"/>
</dbReference>
<dbReference type="AlphaFoldDB" id="A0A2S9VGU1"/>
<protein>
    <submittedName>
        <fullName evidence="2">MBL fold metallo-hydrolase</fullName>
    </submittedName>
</protein>